<dbReference type="RefSeq" id="WP_259262092.1">
    <property type="nucleotide sequence ID" value="NZ_JANUEK010000010.1"/>
</dbReference>
<proteinExistence type="predicted"/>
<reference evidence="2" key="1">
    <citation type="submission" date="2022-08" db="EMBL/GenBank/DDBJ databases">
        <title>Genomic analyses of the natural microbiome of Caenorhabditis elegans.</title>
        <authorList>
            <person name="Samuel B."/>
        </authorList>
    </citation>
    <scope>NUCLEOTIDE SEQUENCE</scope>
    <source>
        <strain evidence="2">BIGb0277</strain>
    </source>
</reference>
<accession>A0AAW5PP08</accession>
<keyword evidence="1" id="KW-1133">Transmembrane helix</keyword>
<evidence type="ECO:0000313" key="3">
    <source>
        <dbReference type="Proteomes" id="UP001320691"/>
    </source>
</evidence>
<evidence type="ECO:0000313" key="2">
    <source>
        <dbReference type="EMBL" id="MCS4281620.1"/>
    </source>
</evidence>
<dbReference type="AlphaFoldDB" id="A0AAW5PP08"/>
<sequence length="44" mass="4815">MTSTARTPDEQALQRRRAHRTAWAVGIVALMVYGGFILSGVIGR</sequence>
<protein>
    <submittedName>
        <fullName evidence="2">Uncharacterized protein</fullName>
    </submittedName>
</protein>
<dbReference type="EMBL" id="JANUEK010000010">
    <property type="protein sequence ID" value="MCS4281620.1"/>
    <property type="molecule type" value="Genomic_DNA"/>
</dbReference>
<dbReference type="Proteomes" id="UP001320691">
    <property type="component" value="Unassembled WGS sequence"/>
</dbReference>
<feature type="transmembrane region" description="Helical" evidence="1">
    <location>
        <begin position="21"/>
        <end position="42"/>
    </location>
</feature>
<keyword evidence="1" id="KW-0812">Transmembrane</keyword>
<name>A0AAW5PP08_9GAMM</name>
<evidence type="ECO:0000256" key="1">
    <source>
        <dbReference type="SAM" id="Phobius"/>
    </source>
</evidence>
<organism evidence="2 3">
    <name type="scientific">Stenotrophomonas rhizophila</name>
    <dbReference type="NCBI Taxonomy" id="216778"/>
    <lineage>
        <taxon>Bacteria</taxon>
        <taxon>Pseudomonadati</taxon>
        <taxon>Pseudomonadota</taxon>
        <taxon>Gammaproteobacteria</taxon>
        <taxon>Lysobacterales</taxon>
        <taxon>Lysobacteraceae</taxon>
        <taxon>Stenotrophomonas</taxon>
    </lineage>
</organism>
<keyword evidence="1" id="KW-0472">Membrane</keyword>
<comment type="caution">
    <text evidence="2">The sequence shown here is derived from an EMBL/GenBank/DDBJ whole genome shotgun (WGS) entry which is preliminary data.</text>
</comment>
<gene>
    <name evidence="2" type="ORF">M2412_003638</name>
</gene>